<organism evidence="3 4">
    <name type="scientific">Halobacillus naozhouensis</name>
    <dbReference type="NCBI Taxonomy" id="554880"/>
    <lineage>
        <taxon>Bacteria</taxon>
        <taxon>Bacillati</taxon>
        <taxon>Bacillota</taxon>
        <taxon>Bacilli</taxon>
        <taxon>Bacillales</taxon>
        <taxon>Bacillaceae</taxon>
        <taxon>Halobacillus</taxon>
    </lineage>
</organism>
<dbReference type="Proteomes" id="UP001221597">
    <property type="component" value="Chromosome"/>
</dbReference>
<accession>A0ABY8IXK1</accession>
<dbReference type="Pfam" id="PF13556">
    <property type="entry name" value="HTH_30"/>
    <property type="match status" value="1"/>
</dbReference>
<protein>
    <submittedName>
        <fullName evidence="3">Helix-turn-helix domain-containing protein</fullName>
    </submittedName>
</protein>
<dbReference type="SUPFAM" id="SSF55781">
    <property type="entry name" value="GAF domain-like"/>
    <property type="match status" value="1"/>
</dbReference>
<sequence>MKLLEYGYQFLKNKLNHSNFCIWGYDCYKNETRFIYGCDHQQAEPPKFSDFSLDEYGYKIIKQQSSVTLRFYYERGFQIDVCIFQESIPLTKEEVKYVFNLMRVFDLEQTIQLKTQEMETMVDSLRSITSSLHLDQVLENIIRNALKVIPAADAGYLMLYDPDEEKLISKAPVGFNDLIYQFKVKVGESITGKVFEDGKGRIFNSRQELFEEMHTHNISDENLAYINRSAHYTEGAICVPISIEEERIGVMIIHQWKIKRNLTEHDLNLLQGFAGQAAVAIQNARFHTETNDKLQEITALSKKLTIKNTQLEKRQEVHETLMNISIRNRGIKVLVHELKNMMNRTVLLFNGLDNTFYCPTPGENPYFSMFEMKTIFSKKRQASHVKVGGESDKTFYLYPIYNGDVFLGCLIIQIDDSLSKSDQITLEQGSSILALELVKRQTITTLYNRKAYEKFQELLMYEDPAHLMKLGKEFDLNPSSYWMISILEIPKRAVDVHYLDIVIYQLISKINKEFPSLEKLVYGFYNKIFLLISLPGPAEANHIKDKLDGIRDEWESSDNPMFRGGMSNAYRGLESIKKCYEEANKTLDYVDQLASTGIIRYEDIGLNRLFLNQSTEEIEQFINETFSPLSTANEKHKELEKTLFTYIELNRSANKTAEHLHIHINTLYQRLKKIEDVLRVDLRDNEDLLEIQLACHLKKSKMTTIGI</sequence>
<dbReference type="InterPro" id="IPR041522">
    <property type="entry name" value="CdaR_GGDEF"/>
</dbReference>
<gene>
    <name evidence="3" type="ORF">P9989_17085</name>
</gene>
<evidence type="ECO:0000256" key="1">
    <source>
        <dbReference type="ARBA" id="ARBA00006754"/>
    </source>
</evidence>
<evidence type="ECO:0000313" key="3">
    <source>
        <dbReference type="EMBL" id="WFT74067.1"/>
    </source>
</evidence>
<dbReference type="InterPro" id="IPR029016">
    <property type="entry name" value="GAF-like_dom_sf"/>
</dbReference>
<reference evidence="3 4" key="1">
    <citation type="submission" date="2023-04" db="EMBL/GenBank/DDBJ databases">
        <title>Genome sequence of Halobacillus naozhouensis KACC 21980.</title>
        <authorList>
            <person name="Kim S."/>
            <person name="Heo J."/>
            <person name="Kwon S.-W."/>
        </authorList>
    </citation>
    <scope>NUCLEOTIDE SEQUENCE [LARGE SCALE GENOMIC DNA]</scope>
    <source>
        <strain evidence="3 4">KCTC 13234</strain>
    </source>
</reference>
<dbReference type="PANTHER" id="PTHR33744">
    <property type="entry name" value="CARBOHYDRATE DIACID REGULATOR"/>
    <property type="match status" value="1"/>
</dbReference>
<feature type="domain" description="GAF" evidence="2">
    <location>
        <begin position="137"/>
        <end position="291"/>
    </location>
</feature>
<dbReference type="InterPro" id="IPR042070">
    <property type="entry name" value="PucR_C-HTH_sf"/>
</dbReference>
<dbReference type="InterPro" id="IPR003018">
    <property type="entry name" value="GAF"/>
</dbReference>
<evidence type="ECO:0000313" key="4">
    <source>
        <dbReference type="Proteomes" id="UP001221597"/>
    </source>
</evidence>
<dbReference type="Gene3D" id="1.10.10.2840">
    <property type="entry name" value="PucR C-terminal helix-turn-helix domain"/>
    <property type="match status" value="1"/>
</dbReference>
<keyword evidence="4" id="KW-1185">Reference proteome</keyword>
<dbReference type="InterPro" id="IPR025736">
    <property type="entry name" value="PucR_C-HTH_dom"/>
</dbReference>
<dbReference type="SMART" id="SM00065">
    <property type="entry name" value="GAF"/>
    <property type="match status" value="1"/>
</dbReference>
<dbReference type="PANTHER" id="PTHR33744:SF1">
    <property type="entry name" value="DNA-BINDING TRANSCRIPTIONAL ACTIVATOR ADER"/>
    <property type="match status" value="1"/>
</dbReference>
<proteinExistence type="inferred from homology"/>
<dbReference type="Pfam" id="PF13185">
    <property type="entry name" value="GAF_2"/>
    <property type="match status" value="1"/>
</dbReference>
<evidence type="ECO:0000259" key="2">
    <source>
        <dbReference type="SMART" id="SM00065"/>
    </source>
</evidence>
<dbReference type="RefSeq" id="WP_283076071.1">
    <property type="nucleotide sequence ID" value="NZ_CP121671.1"/>
</dbReference>
<dbReference type="EMBL" id="CP121671">
    <property type="protein sequence ID" value="WFT74067.1"/>
    <property type="molecule type" value="Genomic_DNA"/>
</dbReference>
<dbReference type="InterPro" id="IPR051448">
    <property type="entry name" value="CdaR-like_regulators"/>
</dbReference>
<comment type="similarity">
    <text evidence="1">Belongs to the CdaR family.</text>
</comment>
<name>A0ABY8IXK1_9BACI</name>
<dbReference type="Pfam" id="PF17853">
    <property type="entry name" value="GGDEF_2"/>
    <property type="match status" value="1"/>
</dbReference>
<dbReference type="Gene3D" id="3.30.450.40">
    <property type="match status" value="1"/>
</dbReference>